<name>A0A6L6ICU4_9ENTR</name>
<organism evidence="1 2">
    <name type="scientific">Intestinirhabdus alba</name>
    <dbReference type="NCBI Taxonomy" id="2899544"/>
    <lineage>
        <taxon>Bacteria</taxon>
        <taxon>Pseudomonadati</taxon>
        <taxon>Pseudomonadota</taxon>
        <taxon>Gammaproteobacteria</taxon>
        <taxon>Enterobacterales</taxon>
        <taxon>Enterobacteriaceae</taxon>
        <taxon>Intestinirhabdus</taxon>
    </lineage>
</organism>
<dbReference type="AlphaFoldDB" id="A0A6L6ICU4"/>
<gene>
    <name evidence="1" type="ORF">GJV78_00045</name>
</gene>
<protein>
    <recommendedName>
        <fullName evidence="3">Lipoprotein</fullName>
    </recommendedName>
</protein>
<evidence type="ECO:0000313" key="2">
    <source>
        <dbReference type="Proteomes" id="UP000477739"/>
    </source>
</evidence>
<sequence length="81" mass="9029">MRGATYPYAIVTAEEISQMTRGYRRKVLAGSLLSLSACARQSDVRQMRQSLSALNGEMQQLRLCPLTRRGVDAEPEARDQA</sequence>
<dbReference type="EMBL" id="WMJZ01000001">
    <property type="protein sequence ID" value="MTH44682.1"/>
    <property type="molecule type" value="Genomic_DNA"/>
</dbReference>
<dbReference type="OrthoDB" id="6504692at2"/>
<accession>A0A6L6ICU4</accession>
<dbReference type="RefSeq" id="WP_155106390.1">
    <property type="nucleotide sequence ID" value="NZ_WMJZ01000001.1"/>
</dbReference>
<reference evidence="1 2" key="1">
    <citation type="submission" date="2019-11" db="EMBL/GenBank/DDBJ databases">
        <title>Escherichia alba sp. nov. isolated from the gut of plastic-eating superworms Zophobas atratus.</title>
        <authorList>
            <person name="Yang Y."/>
        </authorList>
    </citation>
    <scope>NUCLEOTIDE SEQUENCE [LARGE SCALE GENOMIC DNA]</scope>
    <source>
        <strain evidence="2">BIT-B35</strain>
    </source>
</reference>
<comment type="caution">
    <text evidence="1">The sequence shown here is derived from an EMBL/GenBank/DDBJ whole genome shotgun (WGS) entry which is preliminary data.</text>
</comment>
<evidence type="ECO:0000313" key="1">
    <source>
        <dbReference type="EMBL" id="MTH44682.1"/>
    </source>
</evidence>
<dbReference type="Proteomes" id="UP000477739">
    <property type="component" value="Unassembled WGS sequence"/>
</dbReference>
<proteinExistence type="predicted"/>
<keyword evidence="2" id="KW-1185">Reference proteome</keyword>
<evidence type="ECO:0008006" key="3">
    <source>
        <dbReference type="Google" id="ProtNLM"/>
    </source>
</evidence>